<dbReference type="Proteomes" id="UP000186817">
    <property type="component" value="Unassembled WGS sequence"/>
</dbReference>
<gene>
    <name evidence="7" type="primary">Slc22a18</name>
    <name evidence="7" type="ORF">AK812_SmicGene41118</name>
</gene>
<evidence type="ECO:0000259" key="6">
    <source>
        <dbReference type="Pfam" id="PF08123"/>
    </source>
</evidence>
<keyword evidence="2 5" id="KW-0812">Transmembrane</keyword>
<evidence type="ECO:0000313" key="8">
    <source>
        <dbReference type="Proteomes" id="UP000186817"/>
    </source>
</evidence>
<dbReference type="PANTHER" id="PTHR24002:SF3">
    <property type="entry name" value="SOLUTE CARRIER FAMILY 22 MEMBER 18"/>
    <property type="match status" value="1"/>
</dbReference>
<dbReference type="InterPro" id="IPR029071">
    <property type="entry name" value="Ubiquitin-like_domsf"/>
</dbReference>
<dbReference type="AlphaFoldDB" id="A0A1Q9C736"/>
<feature type="transmembrane region" description="Helical" evidence="5">
    <location>
        <begin position="214"/>
        <end position="232"/>
    </location>
</feature>
<dbReference type="GO" id="GO:0016020">
    <property type="term" value="C:membrane"/>
    <property type="evidence" value="ECO:0007669"/>
    <property type="project" value="UniProtKB-SubCell"/>
</dbReference>
<dbReference type="CDD" id="cd17039">
    <property type="entry name" value="Ubl_ubiquitin_like"/>
    <property type="match status" value="1"/>
</dbReference>
<feature type="transmembrane region" description="Helical" evidence="5">
    <location>
        <begin position="466"/>
        <end position="486"/>
    </location>
</feature>
<dbReference type="OrthoDB" id="440553at2759"/>
<dbReference type="SUPFAM" id="SSF54236">
    <property type="entry name" value="Ubiquitin-like"/>
    <property type="match status" value="1"/>
</dbReference>
<keyword evidence="3 5" id="KW-1133">Transmembrane helix</keyword>
<keyword evidence="8" id="KW-1185">Reference proteome</keyword>
<dbReference type="SUPFAM" id="SSF53335">
    <property type="entry name" value="S-adenosyl-L-methionine-dependent methyltransferases"/>
    <property type="match status" value="1"/>
</dbReference>
<dbReference type="InterPro" id="IPR025789">
    <property type="entry name" value="DOT1_dom"/>
</dbReference>
<accession>A0A1Q9C736</accession>
<dbReference type="Gene3D" id="1.20.1250.20">
    <property type="entry name" value="MFS general substrate transporter like domains"/>
    <property type="match status" value="1"/>
</dbReference>
<sequence length="798" mass="85896">MQTVVGRPYDPFIDSKFDWKHSCVAAMIHLSISTPDKRKVLLECPATMTFAEVKQQIEAETSVPPDKPKPRPTIAVLFISALSHMFHCHGLRVRAQAQRRRSSASALARGSSSRASEERGPSLRERNVLMSIKPDAMRSPSASLYLVYGLVVFYALCYQLQAPLEPFLVERLVGKDNALEASVSYGRLQSLFSGIQMFASLMFGHILDKAGVRVGFILNFMACAATYFLLSITDSMTMLYASKIPGIGMAGFLCAQTAVSELTAAGPERIQALGRLTTAYTLGGIVGPYCGGLLGAKGDYFLSAKLATLGCILAAAGSILLPSSAKRTADKSEEDGDAKKKESEQLPWVARICIVLKAAGFLSMVKLITSTSNSMASATQSLVLKNELKFAEADLGFFMSAQFAFGAFSNAVLLGPVTKLLGGAPRFVVRNCIVGMAIAYCFQAFLNSDVAGISYLMQPVVRQCSFVAIALILSIFQYSLATSITAENTQLVPEDMKGTLIGMEHCIFSAARVVTPAMGINILNEYGMGGIGSRQSRPPALKSSLAQTIVFCVPQETQEPQMADEAAFEGEDDKPYWDAPSRCGGCAGDLQVPLRLLSRAYAGTGFGDDAADWEGYLAVENANGFANSALYGEVNEQDFAELLKDHLLPPARVYDLGSGTGKLVNLAAVLGFQATGVELEPGRHHRACSAAKAMLRVQADAALEGLQPLQPRFLLDSFLNFDFSDADLVWANSVVFSPAMMEAVAAQARKMRPGAYIVSHKLLPGPGFEECGDAFLRVSWRPEGRVCFKVQKVLGESS</sequence>
<dbReference type="Pfam" id="PF07690">
    <property type="entry name" value="MFS_1"/>
    <property type="match status" value="1"/>
</dbReference>
<name>A0A1Q9C736_SYMMI</name>
<keyword evidence="4 5" id="KW-0472">Membrane</keyword>
<feature type="transmembrane region" description="Helical" evidence="5">
    <location>
        <begin position="427"/>
        <end position="446"/>
    </location>
</feature>
<protein>
    <submittedName>
        <fullName evidence="7">Solute carrier family 22 member 18</fullName>
    </submittedName>
</protein>
<comment type="subcellular location">
    <subcellularLocation>
        <location evidence="1">Membrane</location>
        <topology evidence="1">Multi-pass membrane protein</topology>
    </subcellularLocation>
</comment>
<dbReference type="InterPro" id="IPR036259">
    <property type="entry name" value="MFS_trans_sf"/>
</dbReference>
<dbReference type="GO" id="GO:0022857">
    <property type="term" value="F:transmembrane transporter activity"/>
    <property type="evidence" value="ECO:0007669"/>
    <property type="project" value="InterPro"/>
</dbReference>
<dbReference type="PRINTS" id="PR01035">
    <property type="entry name" value="TCRTETA"/>
</dbReference>
<feature type="domain" description="DOT1" evidence="6">
    <location>
        <begin position="628"/>
        <end position="763"/>
    </location>
</feature>
<feature type="transmembrane region" description="Helical" evidence="5">
    <location>
        <begin position="395"/>
        <end position="415"/>
    </location>
</feature>
<dbReference type="PANTHER" id="PTHR24002">
    <property type="entry name" value="SOLUTE CARRIER FAMILY 22 MEMBER 18"/>
    <property type="match status" value="1"/>
</dbReference>
<comment type="caution">
    <text evidence="7">The sequence shown here is derived from an EMBL/GenBank/DDBJ whole genome shotgun (WGS) entry which is preliminary data.</text>
</comment>
<evidence type="ECO:0000256" key="5">
    <source>
        <dbReference type="SAM" id="Phobius"/>
    </source>
</evidence>
<dbReference type="Pfam" id="PF08123">
    <property type="entry name" value="DOT1"/>
    <property type="match status" value="1"/>
</dbReference>
<dbReference type="GO" id="GO:0005635">
    <property type="term" value="C:nuclear envelope"/>
    <property type="evidence" value="ECO:0007669"/>
    <property type="project" value="TreeGrafter"/>
</dbReference>
<feature type="transmembrane region" description="Helical" evidence="5">
    <location>
        <begin position="300"/>
        <end position="321"/>
    </location>
</feature>
<evidence type="ECO:0000256" key="3">
    <source>
        <dbReference type="ARBA" id="ARBA00022989"/>
    </source>
</evidence>
<dbReference type="CDD" id="cd17331">
    <property type="entry name" value="MFS_SLC22A18"/>
    <property type="match status" value="1"/>
</dbReference>
<organism evidence="7 8">
    <name type="scientific">Symbiodinium microadriaticum</name>
    <name type="common">Dinoflagellate</name>
    <name type="synonym">Zooxanthella microadriatica</name>
    <dbReference type="NCBI Taxonomy" id="2951"/>
    <lineage>
        <taxon>Eukaryota</taxon>
        <taxon>Sar</taxon>
        <taxon>Alveolata</taxon>
        <taxon>Dinophyceae</taxon>
        <taxon>Suessiales</taxon>
        <taxon>Symbiodiniaceae</taxon>
        <taxon>Symbiodinium</taxon>
    </lineage>
</organism>
<dbReference type="GO" id="GO:0031151">
    <property type="term" value="F:histone H3K79 methyltransferase activity"/>
    <property type="evidence" value="ECO:0007669"/>
    <property type="project" value="InterPro"/>
</dbReference>
<reference evidence="7 8" key="1">
    <citation type="submission" date="2016-02" db="EMBL/GenBank/DDBJ databases">
        <title>Genome analysis of coral dinoflagellate symbionts highlights evolutionary adaptations to a symbiotic lifestyle.</title>
        <authorList>
            <person name="Aranda M."/>
            <person name="Li Y."/>
            <person name="Liew Y.J."/>
            <person name="Baumgarten S."/>
            <person name="Simakov O."/>
            <person name="Wilson M."/>
            <person name="Piel J."/>
            <person name="Ashoor H."/>
            <person name="Bougouffa S."/>
            <person name="Bajic V.B."/>
            <person name="Ryu T."/>
            <person name="Ravasi T."/>
            <person name="Bayer T."/>
            <person name="Micklem G."/>
            <person name="Kim H."/>
            <person name="Bhak J."/>
            <person name="Lajeunesse T.C."/>
            <person name="Voolstra C.R."/>
        </authorList>
    </citation>
    <scope>NUCLEOTIDE SEQUENCE [LARGE SCALE GENOMIC DNA]</scope>
    <source>
        <strain evidence="7 8">CCMP2467</strain>
    </source>
</reference>
<proteinExistence type="predicted"/>
<dbReference type="InterPro" id="IPR029063">
    <property type="entry name" value="SAM-dependent_MTases_sf"/>
</dbReference>
<evidence type="ECO:0000313" key="7">
    <source>
        <dbReference type="EMBL" id="OLP78687.1"/>
    </source>
</evidence>
<evidence type="ECO:0000256" key="2">
    <source>
        <dbReference type="ARBA" id="ARBA00022692"/>
    </source>
</evidence>
<evidence type="ECO:0000256" key="4">
    <source>
        <dbReference type="ARBA" id="ARBA00023136"/>
    </source>
</evidence>
<dbReference type="InterPro" id="IPR001958">
    <property type="entry name" value="Tet-R_TetA/multi-R_MdtG-like"/>
</dbReference>
<feature type="transmembrane region" description="Helical" evidence="5">
    <location>
        <begin position="142"/>
        <end position="161"/>
    </location>
</feature>
<feature type="transmembrane region" description="Helical" evidence="5">
    <location>
        <begin position="276"/>
        <end position="294"/>
    </location>
</feature>
<dbReference type="EMBL" id="LSRX01001577">
    <property type="protein sequence ID" value="OLP78687.1"/>
    <property type="molecule type" value="Genomic_DNA"/>
</dbReference>
<evidence type="ECO:0000256" key="1">
    <source>
        <dbReference type="ARBA" id="ARBA00004141"/>
    </source>
</evidence>
<dbReference type="SUPFAM" id="SSF103473">
    <property type="entry name" value="MFS general substrate transporter"/>
    <property type="match status" value="1"/>
</dbReference>
<dbReference type="InterPro" id="IPR011701">
    <property type="entry name" value="MFS"/>
</dbReference>
<dbReference type="Gene3D" id="3.40.50.150">
    <property type="entry name" value="Vaccinia Virus protein VP39"/>
    <property type="match status" value="1"/>
</dbReference>